<dbReference type="PROSITE" id="PS00584">
    <property type="entry name" value="PFKB_KINASES_2"/>
    <property type="match status" value="1"/>
</dbReference>
<dbReference type="GO" id="GO:0016301">
    <property type="term" value="F:kinase activity"/>
    <property type="evidence" value="ECO:0007669"/>
    <property type="project" value="UniProtKB-KW"/>
</dbReference>
<comment type="caution">
    <text evidence="4">The sequence shown here is derived from an EMBL/GenBank/DDBJ whole genome shotgun (WGS) entry which is preliminary data.</text>
</comment>
<evidence type="ECO:0000313" key="4">
    <source>
        <dbReference type="EMBL" id="TBH80808.1"/>
    </source>
</evidence>
<organism evidence="4 5">
    <name type="scientific">Desulfovibrio legallii</name>
    <dbReference type="NCBI Taxonomy" id="571438"/>
    <lineage>
        <taxon>Bacteria</taxon>
        <taxon>Pseudomonadati</taxon>
        <taxon>Thermodesulfobacteriota</taxon>
        <taxon>Desulfovibrionia</taxon>
        <taxon>Desulfovibrionales</taxon>
        <taxon>Desulfovibrionaceae</taxon>
        <taxon>Desulfovibrio</taxon>
    </lineage>
</organism>
<name>A0A6H3FA09_9BACT</name>
<dbReference type="InterPro" id="IPR002173">
    <property type="entry name" value="Carboh/pur_kinase_PfkB_CS"/>
</dbReference>
<dbReference type="PROSITE" id="PS00583">
    <property type="entry name" value="PFKB_KINASES_1"/>
    <property type="match status" value="1"/>
</dbReference>
<keyword evidence="5" id="KW-1185">Reference proteome</keyword>
<dbReference type="AlphaFoldDB" id="A0A6H3FA09"/>
<evidence type="ECO:0000313" key="5">
    <source>
        <dbReference type="Proteomes" id="UP000292919"/>
    </source>
</evidence>
<dbReference type="PANTHER" id="PTHR10584">
    <property type="entry name" value="SUGAR KINASE"/>
    <property type="match status" value="1"/>
</dbReference>
<protein>
    <submittedName>
        <fullName evidence="4">Carbohydrate kinase family protein</fullName>
    </submittedName>
</protein>
<dbReference type="SUPFAM" id="SSF53613">
    <property type="entry name" value="Ribokinase-like"/>
    <property type="match status" value="1"/>
</dbReference>
<dbReference type="RefSeq" id="WP_118229398.1">
    <property type="nucleotide sequence ID" value="NZ_JAQDZC010000020.1"/>
</dbReference>
<reference evidence="4 5" key="1">
    <citation type="submission" date="2018-12" db="EMBL/GenBank/DDBJ databases">
        <title>First genome draft of Desulfovibrio legallis sp. nov.</title>
        <authorList>
            <person name="Ben Dhia O."/>
            <person name="Najjari A."/>
            <person name="Ferjani R."/>
            <person name="Fhoula I."/>
            <person name="Fardeau M.-L."/>
            <person name="Boudabbous A."/>
            <person name="Ouzari H.I."/>
        </authorList>
    </citation>
    <scope>NUCLEOTIDE SEQUENCE [LARGE SCALE GENOMIC DNA]</scope>
    <source>
        <strain evidence="4 5">H1T</strain>
    </source>
</reference>
<dbReference type="InterPro" id="IPR011611">
    <property type="entry name" value="PfkB_dom"/>
</dbReference>
<accession>A0A6H3FA09</accession>
<feature type="domain" description="Carbohydrate kinase PfkB" evidence="3">
    <location>
        <begin position="40"/>
        <end position="292"/>
    </location>
</feature>
<keyword evidence="1" id="KW-0808">Transferase</keyword>
<evidence type="ECO:0000259" key="3">
    <source>
        <dbReference type="Pfam" id="PF00294"/>
    </source>
</evidence>
<gene>
    <name evidence="4" type="ORF">EB812_04290</name>
</gene>
<dbReference type="EMBL" id="SIXC01000004">
    <property type="protein sequence ID" value="TBH80808.1"/>
    <property type="molecule type" value="Genomic_DNA"/>
</dbReference>
<evidence type="ECO:0000256" key="1">
    <source>
        <dbReference type="ARBA" id="ARBA00022679"/>
    </source>
</evidence>
<dbReference type="Gene3D" id="3.40.1190.20">
    <property type="match status" value="1"/>
</dbReference>
<keyword evidence="2 4" id="KW-0418">Kinase</keyword>
<dbReference type="PANTHER" id="PTHR10584:SF166">
    <property type="entry name" value="RIBOKINASE"/>
    <property type="match status" value="1"/>
</dbReference>
<dbReference type="CDD" id="cd01942">
    <property type="entry name" value="ribokinase_group_A"/>
    <property type="match status" value="1"/>
</dbReference>
<evidence type="ECO:0000256" key="2">
    <source>
        <dbReference type="ARBA" id="ARBA00022777"/>
    </source>
</evidence>
<proteinExistence type="predicted"/>
<dbReference type="InterPro" id="IPR029056">
    <property type="entry name" value="Ribokinase-like"/>
</dbReference>
<dbReference type="Proteomes" id="UP000292919">
    <property type="component" value="Unassembled WGS sequence"/>
</dbReference>
<dbReference type="Pfam" id="PF00294">
    <property type="entry name" value="PfkB"/>
    <property type="match status" value="1"/>
</dbReference>
<sequence>MSIYVSGSLAFDRIMTFPGNFQDHILMDKLHMINVSFMVDGMDERRGGCAGNIAYSLALLGEKPVIISAAGRDFGPYATALERLGLPLEGIRRQDDIFTALCYITTDLNSNQITGFYPGAMTLPAHYAFPHLDPEADMAIISPGNVEDMRRLPGFFREQGVPYIYDPGQQLPVLSGADLLAAIEGSFACITNDYELNMICKATGKSEDELVGRTLWLVTTLGADGAVVRGADGTETRIPAVPCTAVQDPTGAGDAHRAGLLKGLTHGLTMPEAARLGSVSASFALEKLGTQEHSYTPEQFRQRYEAAFGPLPQGIL</sequence>